<accession>A0A382MFX5</accession>
<reference evidence="1" key="1">
    <citation type="submission" date="2018-05" db="EMBL/GenBank/DDBJ databases">
        <authorList>
            <person name="Lanie J.A."/>
            <person name="Ng W.-L."/>
            <person name="Kazmierczak K.M."/>
            <person name="Andrzejewski T.M."/>
            <person name="Davidsen T.M."/>
            <person name="Wayne K.J."/>
            <person name="Tettelin H."/>
            <person name="Glass J.I."/>
            <person name="Rusch D."/>
            <person name="Podicherti R."/>
            <person name="Tsui H.-C.T."/>
            <person name="Winkler M.E."/>
        </authorList>
    </citation>
    <scope>NUCLEOTIDE SEQUENCE</scope>
</reference>
<sequence>PANENEFMENYIAGNLTTTGGDEWDEW</sequence>
<gene>
    <name evidence="1" type="ORF">METZ01_LOCUS299176</name>
</gene>
<proteinExistence type="predicted"/>
<dbReference type="AlphaFoldDB" id="A0A382MFX5"/>
<feature type="non-terminal residue" evidence="1">
    <location>
        <position position="1"/>
    </location>
</feature>
<dbReference type="EMBL" id="UINC01092600">
    <property type="protein sequence ID" value="SVC46322.1"/>
    <property type="molecule type" value="Genomic_DNA"/>
</dbReference>
<evidence type="ECO:0000313" key="1">
    <source>
        <dbReference type="EMBL" id="SVC46322.1"/>
    </source>
</evidence>
<protein>
    <submittedName>
        <fullName evidence="1">Uncharacterized protein</fullName>
    </submittedName>
</protein>
<organism evidence="1">
    <name type="scientific">marine metagenome</name>
    <dbReference type="NCBI Taxonomy" id="408172"/>
    <lineage>
        <taxon>unclassified sequences</taxon>
        <taxon>metagenomes</taxon>
        <taxon>ecological metagenomes</taxon>
    </lineage>
</organism>
<name>A0A382MFX5_9ZZZZ</name>